<feature type="transmembrane region" description="Helical" evidence="7">
    <location>
        <begin position="132"/>
        <end position="155"/>
    </location>
</feature>
<feature type="transmembrane region" description="Helical" evidence="7">
    <location>
        <begin position="93"/>
        <end position="112"/>
    </location>
</feature>
<keyword evidence="5 7" id="KW-0472">Membrane</keyword>
<dbReference type="AlphaFoldDB" id="A0A9D1SJZ9"/>
<evidence type="ECO:0000256" key="5">
    <source>
        <dbReference type="ARBA" id="ARBA00023136"/>
    </source>
</evidence>
<protein>
    <submittedName>
        <fullName evidence="8">ABC transporter permease</fullName>
    </submittedName>
</protein>
<feature type="coiled-coil region" evidence="6">
    <location>
        <begin position="313"/>
        <end position="340"/>
    </location>
</feature>
<evidence type="ECO:0000256" key="6">
    <source>
        <dbReference type="SAM" id="Coils"/>
    </source>
</evidence>
<gene>
    <name evidence="8" type="ORF">IAB07_06015</name>
</gene>
<evidence type="ECO:0000313" key="9">
    <source>
        <dbReference type="Proteomes" id="UP000824145"/>
    </source>
</evidence>
<comment type="subcellular location">
    <subcellularLocation>
        <location evidence="1">Cell membrane</location>
        <topology evidence="1">Multi-pass membrane protein</topology>
    </subcellularLocation>
</comment>
<organism evidence="8 9">
    <name type="scientific">Candidatus Caccalectryoclostridium excrementigallinarum</name>
    <dbReference type="NCBI Taxonomy" id="2840710"/>
    <lineage>
        <taxon>Bacteria</taxon>
        <taxon>Bacillati</taxon>
        <taxon>Bacillota</taxon>
        <taxon>Clostridia</taxon>
        <taxon>Christensenellales</taxon>
        <taxon>Christensenellaceae</taxon>
        <taxon>Christensenellaceae incertae sedis</taxon>
        <taxon>Candidatus Caccalectryoclostridium</taxon>
    </lineage>
</organism>
<reference evidence="8" key="2">
    <citation type="journal article" date="2021" name="PeerJ">
        <title>Extensive microbial diversity within the chicken gut microbiome revealed by metagenomics and culture.</title>
        <authorList>
            <person name="Gilroy R."/>
            <person name="Ravi A."/>
            <person name="Getino M."/>
            <person name="Pursley I."/>
            <person name="Horton D.L."/>
            <person name="Alikhan N.F."/>
            <person name="Baker D."/>
            <person name="Gharbi K."/>
            <person name="Hall N."/>
            <person name="Watson M."/>
            <person name="Adriaenssens E.M."/>
            <person name="Foster-Nyarko E."/>
            <person name="Jarju S."/>
            <person name="Secka A."/>
            <person name="Antonio M."/>
            <person name="Oren A."/>
            <person name="Chaudhuri R.R."/>
            <person name="La Ragione R."/>
            <person name="Hildebrand F."/>
            <person name="Pallen M.J."/>
        </authorList>
    </citation>
    <scope>NUCLEOTIDE SEQUENCE</scope>
    <source>
        <strain evidence="8">9366</strain>
    </source>
</reference>
<dbReference type="Proteomes" id="UP000824145">
    <property type="component" value="Unassembled WGS sequence"/>
</dbReference>
<keyword evidence="4 7" id="KW-1133">Transmembrane helix</keyword>
<dbReference type="Pfam" id="PF02653">
    <property type="entry name" value="BPD_transp_2"/>
    <property type="match status" value="1"/>
</dbReference>
<comment type="caution">
    <text evidence="8">The sequence shown here is derived from an EMBL/GenBank/DDBJ whole genome shotgun (WGS) entry which is preliminary data.</text>
</comment>
<feature type="transmembrane region" description="Helical" evidence="7">
    <location>
        <begin position="211"/>
        <end position="232"/>
    </location>
</feature>
<keyword evidence="2" id="KW-1003">Cell membrane</keyword>
<feature type="transmembrane region" description="Helical" evidence="7">
    <location>
        <begin position="185"/>
        <end position="205"/>
    </location>
</feature>
<evidence type="ECO:0000256" key="1">
    <source>
        <dbReference type="ARBA" id="ARBA00004651"/>
    </source>
</evidence>
<name>A0A9D1SJZ9_9FIRM</name>
<evidence type="ECO:0000256" key="2">
    <source>
        <dbReference type="ARBA" id="ARBA00022475"/>
    </source>
</evidence>
<dbReference type="PANTHER" id="PTHR32196">
    <property type="entry name" value="ABC TRANSPORTER PERMEASE PROTEIN YPHD-RELATED-RELATED"/>
    <property type="match status" value="1"/>
</dbReference>
<feature type="transmembrane region" description="Helical" evidence="7">
    <location>
        <begin position="268"/>
        <end position="286"/>
    </location>
</feature>
<feature type="transmembrane region" description="Helical" evidence="7">
    <location>
        <begin position="239"/>
        <end position="262"/>
    </location>
</feature>
<keyword evidence="6" id="KW-0175">Coiled coil</keyword>
<evidence type="ECO:0000256" key="3">
    <source>
        <dbReference type="ARBA" id="ARBA00022692"/>
    </source>
</evidence>
<accession>A0A9D1SJZ9</accession>
<reference evidence="8" key="1">
    <citation type="submission" date="2020-10" db="EMBL/GenBank/DDBJ databases">
        <authorList>
            <person name="Gilroy R."/>
        </authorList>
    </citation>
    <scope>NUCLEOTIDE SEQUENCE</scope>
    <source>
        <strain evidence="8">9366</strain>
    </source>
</reference>
<evidence type="ECO:0000256" key="4">
    <source>
        <dbReference type="ARBA" id="ARBA00022989"/>
    </source>
</evidence>
<evidence type="ECO:0000256" key="7">
    <source>
        <dbReference type="SAM" id="Phobius"/>
    </source>
</evidence>
<proteinExistence type="predicted"/>
<dbReference type="EMBL" id="DVNJ01000032">
    <property type="protein sequence ID" value="HIU63304.1"/>
    <property type="molecule type" value="Genomic_DNA"/>
</dbReference>
<feature type="transmembrane region" description="Helical" evidence="7">
    <location>
        <begin position="60"/>
        <end position="81"/>
    </location>
</feature>
<evidence type="ECO:0000313" key="8">
    <source>
        <dbReference type="EMBL" id="HIU63304.1"/>
    </source>
</evidence>
<keyword evidence="3 7" id="KW-0812">Transmembrane</keyword>
<dbReference type="GO" id="GO:0005886">
    <property type="term" value="C:plasma membrane"/>
    <property type="evidence" value="ECO:0007669"/>
    <property type="project" value="UniProtKB-SubCell"/>
</dbReference>
<dbReference type="GO" id="GO:0022857">
    <property type="term" value="F:transmembrane transporter activity"/>
    <property type="evidence" value="ECO:0007669"/>
    <property type="project" value="InterPro"/>
</dbReference>
<feature type="transmembrane region" description="Helical" evidence="7">
    <location>
        <begin position="14"/>
        <end position="31"/>
    </location>
</feature>
<dbReference type="CDD" id="cd06574">
    <property type="entry name" value="TM_PBP1_branched-chain-AA_like"/>
    <property type="match status" value="1"/>
</dbReference>
<sequence>MVFVNTLVSGVDQGLLYAVLALGVYITYRLLDFADLTCEGSFSMGAMLSAVLIADNGAHPILAAFVTVFAGAAAGLVTGILNTKFKIPPILSGILTLTMLTTINILVGTGRASVSVVGGNFASWLGFEREQAMFGVLISGLMISVILIGVLYWFFGTEMGASIRATGANEKMARAQGINTSAKKIIALMLSNALIALSGALYSQYMGTATVTLGTGAIVIGLAAVIIGETLITSKRSFAVSLLSVIIGSVIYFIIYQFVILAGLPSDYIKLITAIIIVLALCLPMIKTFFIKIGKKADTYLRGKYAGYNAYAIKRDEKAAARKEERKQKAIEDIKALQLMLHEDGSLTPFKRKLAEARLARKKEKFEMKEGVKALAVFDLIDRETEEIQAEKSGEGGEDNA</sequence>
<dbReference type="PANTHER" id="PTHR32196:SF69">
    <property type="entry name" value="BRANCHED-CHAIN AMINO ACID TRANSPORT SYSTEM, PERMEASE PROTEIN"/>
    <property type="match status" value="1"/>
</dbReference>
<dbReference type="InterPro" id="IPR001851">
    <property type="entry name" value="ABC_transp_permease"/>
</dbReference>